<evidence type="ECO:0008006" key="4">
    <source>
        <dbReference type="Google" id="ProtNLM"/>
    </source>
</evidence>
<keyword evidence="1" id="KW-0812">Transmembrane</keyword>
<accession>A0A1M7PYN0</accession>
<feature type="transmembrane region" description="Helical" evidence="1">
    <location>
        <begin position="271"/>
        <end position="290"/>
    </location>
</feature>
<feature type="transmembrane region" description="Helical" evidence="1">
    <location>
        <begin position="170"/>
        <end position="197"/>
    </location>
</feature>
<feature type="transmembrane region" description="Helical" evidence="1">
    <location>
        <begin position="141"/>
        <end position="164"/>
    </location>
</feature>
<protein>
    <recommendedName>
        <fullName evidence="4">ABC-2 type transport system permease protein</fullName>
    </recommendedName>
</protein>
<feature type="transmembrane region" description="Helical" evidence="1">
    <location>
        <begin position="97"/>
        <end position="120"/>
    </location>
</feature>
<dbReference type="AlphaFoldDB" id="A0A1M7PYN0"/>
<organism evidence="2 3">
    <name type="scientific">Gracilibacillus kekensis</name>
    <dbReference type="NCBI Taxonomy" id="1027249"/>
    <lineage>
        <taxon>Bacteria</taxon>
        <taxon>Bacillati</taxon>
        <taxon>Bacillota</taxon>
        <taxon>Bacilli</taxon>
        <taxon>Bacillales</taxon>
        <taxon>Bacillaceae</taxon>
        <taxon>Gracilibacillus</taxon>
    </lineage>
</organism>
<feature type="transmembrane region" description="Helical" evidence="1">
    <location>
        <begin position="209"/>
        <end position="228"/>
    </location>
</feature>
<name>A0A1M7PYN0_9BACI</name>
<feature type="transmembrane region" description="Helical" evidence="1">
    <location>
        <begin position="433"/>
        <end position="454"/>
    </location>
</feature>
<evidence type="ECO:0000256" key="1">
    <source>
        <dbReference type="SAM" id="Phobius"/>
    </source>
</evidence>
<feature type="transmembrane region" description="Helical" evidence="1">
    <location>
        <begin position="460"/>
        <end position="480"/>
    </location>
</feature>
<evidence type="ECO:0000313" key="2">
    <source>
        <dbReference type="EMBL" id="SHN22905.1"/>
    </source>
</evidence>
<feature type="transmembrane region" description="Helical" evidence="1">
    <location>
        <begin position="501"/>
        <end position="517"/>
    </location>
</feature>
<feature type="transmembrane region" description="Helical" evidence="1">
    <location>
        <begin position="71"/>
        <end position="91"/>
    </location>
</feature>
<dbReference type="STRING" id="1027249.SAMN05216179_2611"/>
<evidence type="ECO:0000313" key="3">
    <source>
        <dbReference type="Proteomes" id="UP000184184"/>
    </source>
</evidence>
<keyword evidence="1" id="KW-1133">Transmembrane helix</keyword>
<gene>
    <name evidence="2" type="ORF">SAMN05216179_2611</name>
</gene>
<sequence length="542" mass="62713">MFPLLEAVITMSDFKSLKVLDKFKFAFQKANIDYPMMREILHIKLLMDARRVPTIFNEAKERSGNQFLKSLWIYALMGLILIPFLFGEHFIFQMSILFSIVMFIVMTSMISDFSSVLLDVRDKMVLNTKPIDPKTINAAKVIHITIYLVFLSVAFVGIPLIVGLFNHGVIFFLVSLLCFMFINILVLILTAIVYITILRFFDGEKLKDIINYIQILLSISMVVGYQLVARSFNIVNLDISYTFEWWHTFMPPIWYGAIYDMIMNGTVNQTYSILATLGIVVPFLALALYVKLIPSFERNLEKLLTNSGKHKKAKDWWMKLFSQLIVRKKQEKIFFDFAGRMIRNERDYKLKVYPSIAMALAFPFIFIINDLILRTMEEIREGNMYFAMYVCFMMIPAGVQMLQYSSTEKGAWIYRAAPIEDIRVSHRATLKAFFAKLFIPVYLILSLIFLLIFSERVAPFLIGLLLSATVYARICYHIFFKKSLPFSESFKVAQSKQTGEAFGMLALIVLFGVIHYVANIFSYGLIIHGLILLVVNILIWRK</sequence>
<dbReference type="Proteomes" id="UP000184184">
    <property type="component" value="Unassembled WGS sequence"/>
</dbReference>
<keyword evidence="1" id="KW-0472">Membrane</keyword>
<feature type="transmembrane region" description="Helical" evidence="1">
    <location>
        <begin position="523"/>
        <end position="540"/>
    </location>
</feature>
<dbReference type="EMBL" id="FRCZ01000005">
    <property type="protein sequence ID" value="SHN22905.1"/>
    <property type="molecule type" value="Genomic_DNA"/>
</dbReference>
<proteinExistence type="predicted"/>
<feature type="transmembrane region" description="Helical" evidence="1">
    <location>
        <begin position="384"/>
        <end position="402"/>
    </location>
</feature>
<feature type="transmembrane region" description="Helical" evidence="1">
    <location>
        <begin position="350"/>
        <end position="372"/>
    </location>
</feature>
<reference evidence="2 3" key="1">
    <citation type="submission" date="2016-11" db="EMBL/GenBank/DDBJ databases">
        <authorList>
            <person name="Jaros S."/>
            <person name="Januszkiewicz K."/>
            <person name="Wedrychowicz H."/>
        </authorList>
    </citation>
    <scope>NUCLEOTIDE SEQUENCE [LARGE SCALE GENOMIC DNA]</scope>
    <source>
        <strain evidence="2 3">CGMCC 1.10681</strain>
    </source>
</reference>
<keyword evidence="3" id="KW-1185">Reference proteome</keyword>